<feature type="domain" description="Splicing factor SF3a60 /Prp9 subunit C-terminal" evidence="1">
    <location>
        <begin position="381"/>
        <end position="448"/>
    </location>
</feature>
<dbReference type="AlphaFoldDB" id="A0A0R0LXV7"/>
<dbReference type="InterPro" id="IPR024598">
    <property type="entry name" value="SF3a60/Prp9_C"/>
</dbReference>
<evidence type="ECO:0000259" key="1">
    <source>
        <dbReference type="Pfam" id="PF11931"/>
    </source>
</evidence>
<dbReference type="GO" id="GO:0000398">
    <property type="term" value="P:mRNA splicing, via spliceosome"/>
    <property type="evidence" value="ECO:0007669"/>
    <property type="project" value="InterPro"/>
</dbReference>
<organism evidence="2 3">
    <name type="scientific">Pseudoloma neurophilia</name>
    <dbReference type="NCBI Taxonomy" id="146866"/>
    <lineage>
        <taxon>Eukaryota</taxon>
        <taxon>Fungi</taxon>
        <taxon>Fungi incertae sedis</taxon>
        <taxon>Microsporidia</taxon>
        <taxon>Pseudoloma</taxon>
    </lineage>
</organism>
<keyword evidence="3" id="KW-1185">Reference proteome</keyword>
<dbReference type="VEuPathDB" id="MicrosporidiaDB:M153_3660004822"/>
<proteinExistence type="predicted"/>
<accession>A0A0R0LXV7</accession>
<name>A0A0R0LXV7_9MICR</name>
<reference evidence="2 3" key="1">
    <citation type="submission" date="2015-07" db="EMBL/GenBank/DDBJ databases">
        <title>The genome of Pseudoloma neurophilia, a relevant intracellular parasite of the zebrafish.</title>
        <authorList>
            <person name="Ndikumana S."/>
            <person name="Pelin A."/>
            <person name="Sanders J."/>
            <person name="Corradi N."/>
        </authorList>
    </citation>
    <scope>NUCLEOTIDE SEQUENCE [LARGE SCALE GENOMIC DNA]</scope>
    <source>
        <strain evidence="2 3">MK1</strain>
    </source>
</reference>
<evidence type="ECO:0000313" key="3">
    <source>
        <dbReference type="Proteomes" id="UP000051530"/>
    </source>
</evidence>
<sequence length="451" mass="53259">MLPFYEFLRLCNLINTSQSKLNVQCNDFSLRAVLKDRHRRIKLKNRIKKAKHMLKKILFDQKYSNNFDNKYEYSGNIPENFISDIKELNTKKKRTKIPFDNLFSTYENYGTVLDLKFITEYVPMEYIDILQALYDLDFDILYDKNSGSDIESKKTHVLMLLHLQAYLIDFLLKAHPEYGTKFFERFLEYDGIRDTQNFLPDSNHTQSKHDLFDEDDNVNMGNELIRKASKKKYVNFLFIFPNIIIAPYKEKSDFVYCSSCKKILTKSVFDHHMVGKKHLVKMKKNQNHTNITDSDKKLNIFDLNRNILQSRAKFLSLLPQMTLPAKKELMENIKMLLVLLEDEHKTSISLESVVQNDEDQTVEKIKSSLSTQHFDYLKKEKHFCGLCDDIFTSRKCFDGHFLQKKHISHLENLGISDYQNYKGLSKIENIKKMQSKLKNTGNKEQKPTQKQ</sequence>
<comment type="caution">
    <text evidence="2">The sequence shown here is derived from an EMBL/GenBank/DDBJ whole genome shotgun (WGS) entry which is preliminary data.</text>
</comment>
<dbReference type="GO" id="GO:0005681">
    <property type="term" value="C:spliceosomal complex"/>
    <property type="evidence" value="ECO:0007669"/>
    <property type="project" value="InterPro"/>
</dbReference>
<evidence type="ECO:0000313" key="2">
    <source>
        <dbReference type="EMBL" id="KRH94157.1"/>
    </source>
</evidence>
<gene>
    <name evidence="2" type="ORF">M153_3660004822</name>
</gene>
<dbReference type="Proteomes" id="UP000051530">
    <property type="component" value="Unassembled WGS sequence"/>
</dbReference>
<dbReference type="EMBL" id="LGUB01000127">
    <property type="protein sequence ID" value="KRH94157.1"/>
    <property type="molecule type" value="Genomic_DNA"/>
</dbReference>
<dbReference type="OrthoDB" id="10681255at2759"/>
<dbReference type="GO" id="GO:0003723">
    <property type="term" value="F:RNA binding"/>
    <property type="evidence" value="ECO:0007669"/>
    <property type="project" value="InterPro"/>
</dbReference>
<protein>
    <submittedName>
        <fullName evidence="2">Splicing factor 3a, subunit 3</fullName>
    </submittedName>
</protein>
<dbReference type="Pfam" id="PF11931">
    <property type="entry name" value="SF3a60_Prp9_C"/>
    <property type="match status" value="1"/>
</dbReference>